<feature type="region of interest" description="Disordered" evidence="1">
    <location>
        <begin position="684"/>
        <end position="711"/>
    </location>
</feature>
<dbReference type="Pfam" id="PF02759">
    <property type="entry name" value="RUN"/>
    <property type="match status" value="1"/>
</dbReference>
<feature type="region of interest" description="Disordered" evidence="1">
    <location>
        <begin position="621"/>
        <end position="655"/>
    </location>
</feature>
<feature type="domain" description="RUN" evidence="2">
    <location>
        <begin position="901"/>
        <end position="1045"/>
    </location>
</feature>
<dbReference type="InterPro" id="IPR047343">
    <property type="entry name" value="RUSC1_2"/>
</dbReference>
<protein>
    <recommendedName>
        <fullName evidence="2">RUN domain-containing protein</fullName>
    </recommendedName>
</protein>
<feature type="region of interest" description="Disordered" evidence="1">
    <location>
        <begin position="1168"/>
        <end position="1247"/>
    </location>
</feature>
<dbReference type="PANTHER" id="PTHR15591">
    <property type="entry name" value="RUN AND SH3 DOMAIN CONTAINING"/>
    <property type="match status" value="1"/>
</dbReference>
<keyword evidence="4" id="KW-1185">Reference proteome</keyword>
<feature type="region of interest" description="Disordered" evidence="1">
    <location>
        <begin position="179"/>
        <end position="201"/>
    </location>
</feature>
<feature type="region of interest" description="Disordered" evidence="1">
    <location>
        <begin position="83"/>
        <end position="155"/>
    </location>
</feature>
<evidence type="ECO:0000313" key="4">
    <source>
        <dbReference type="Proteomes" id="UP001356427"/>
    </source>
</evidence>
<dbReference type="PROSITE" id="PS50826">
    <property type="entry name" value="RUN"/>
    <property type="match status" value="1"/>
</dbReference>
<feature type="compositionally biased region" description="Polar residues" evidence="1">
    <location>
        <begin position="637"/>
        <end position="655"/>
    </location>
</feature>
<gene>
    <name evidence="3" type="ORF">J4Q44_G00241610</name>
</gene>
<dbReference type="PANTHER" id="PTHR15591:SF14">
    <property type="entry name" value="AP-4 COMPLEX ACCESSORY SUBUNIT RUSC2"/>
    <property type="match status" value="1"/>
</dbReference>
<feature type="compositionally biased region" description="Low complexity" evidence="1">
    <location>
        <begin position="97"/>
        <end position="108"/>
    </location>
</feature>
<feature type="compositionally biased region" description="Low complexity" evidence="1">
    <location>
        <begin position="621"/>
        <end position="631"/>
    </location>
</feature>
<feature type="compositionally biased region" description="Polar residues" evidence="1">
    <location>
        <begin position="687"/>
        <end position="700"/>
    </location>
</feature>
<sequence length="1280" mass="140444">MNRTASLSGDTLIACHFPLVQLPPWQLPVQAALCNGSAKQPGRLCSSSVGLTRAASLPEQDNLHREPFHRSLRHISSSYWSLKEDRGEEEGDGEGGSDSSGRCDSGSSPEEASQMTISQRHKEDPVVRGSLRSHNSFLPNEGVDEDDEDIDGDNLHRYHEDSSFVLQLHGNSNWALSNAGRWTSKPRQSASQQKHDNKGNTVLMDCGEQERLEDIEDNMLRCGDEGYCFSYGQPKCFPESFSDGHLEYVTDSSCNSSDGVLVNFSAIYNKSNNPASPNNLSSPAVQSSQPADGSVFLNLHPFPQESQGPQAAGPTQGSRTTSSPHDWGPSAPCWSPQALDSNCNVYLPDAQSLLSSLEVSDLTSCLQSQARLLPTGTTQKYYKLVTCDLSSQSASPSPAWSSTTSVTSEGQYVLFSKARGDQGQGNKQQEEGSDKEGRRATLLHRPRCMSWDSQHVTSFTEIAHCKRHTDSCQSSNHSHTTQDLCPIQEAVSLGQSSSHSPLLLSPNEGSSTVSNHPSVSPDHEAEEEGACSWATPVVRYSKAQRPTSLPIQPFVLLPPAGKPQSQPLGSLLDQYISHKSTKPSSQPGFKCKGKGNRLLTHLRPSPLGSYGAIILEGPSSSDTCSTCTPSPERFQSRRNWTHSSPYSSPGFTLTSPKQAQISTKQSNTELTQVHSCQDQLFADLDQSYPSPGQAHSSPKQSQRKDSIKRSQGMAQICQDLIHRFPEQKSPSPVLLTHSPHCPITSHVATMSPSASHTHHPDLLVSFSPDQPLPPHKGTPLTSVPKAGSAASHYSLTAALSSVAPLSSLSALLKPLVSAGPSVKQQHQQQHCDSFSLSDSWPPVEFCLSPEASYESLSISHLQRRGLLKSVSLAVDLVMAHFGTSRDPGEKMQLGNSCRSPTIGGLVLEHLCPTIQNILQDGLRDHKLDLIIGQRRNHAWNMVEASTHTGPTTRVLHSLLSKVRQCSLLTSHCMKLRAFIMGLLNLRALEFWLNHLYNQKEVVTAHYHPWGFLAMSQGQCQPLFQELLLLLQPLSILPFDLNLLLEPRLLHNRQLCSEEQAPPCSTFLMTSCPLLKGDSEDRRGAYGFMDGPRENSRPTGDPHQLVEHLQGSSQVLKVMGQEKRVRPVGESSRNLWSATIPGWWQRQPSHTEGVVEGVECGQIYMHVIHSEPQQGMEGRREEETSQEGRREGRGPETPRMTADPQDERPSQGGLRWAKLFGSGGDHPTRTQRAPQNLNGTQTQKRRPSQWLQLDSSQLGLLAQTVWSGKLPAPQPDRKHQT</sequence>
<feature type="compositionally biased region" description="Basic and acidic residues" evidence="1">
    <location>
        <begin position="1176"/>
        <end position="1195"/>
    </location>
</feature>
<feature type="region of interest" description="Disordered" evidence="1">
    <location>
        <begin position="417"/>
        <end position="439"/>
    </location>
</feature>
<dbReference type="Proteomes" id="UP001356427">
    <property type="component" value="Unassembled WGS sequence"/>
</dbReference>
<reference evidence="3 4" key="1">
    <citation type="submission" date="2021-04" db="EMBL/GenBank/DDBJ databases">
        <authorList>
            <person name="De Guttry C."/>
            <person name="Zahm M."/>
            <person name="Klopp C."/>
            <person name="Cabau C."/>
            <person name="Louis A."/>
            <person name="Berthelot C."/>
            <person name="Parey E."/>
            <person name="Roest Crollius H."/>
            <person name="Montfort J."/>
            <person name="Robinson-Rechavi M."/>
            <person name="Bucao C."/>
            <person name="Bouchez O."/>
            <person name="Gislard M."/>
            <person name="Lluch J."/>
            <person name="Milhes M."/>
            <person name="Lampietro C."/>
            <person name="Lopez Roques C."/>
            <person name="Donnadieu C."/>
            <person name="Braasch I."/>
            <person name="Desvignes T."/>
            <person name="Postlethwait J."/>
            <person name="Bobe J."/>
            <person name="Wedekind C."/>
            <person name="Guiguen Y."/>
        </authorList>
    </citation>
    <scope>NUCLEOTIDE SEQUENCE [LARGE SCALE GENOMIC DNA]</scope>
    <source>
        <strain evidence="3">Cs_M1</strain>
        <tissue evidence="3">Blood</tissue>
    </source>
</reference>
<dbReference type="SMART" id="SM00593">
    <property type="entry name" value="RUN"/>
    <property type="match status" value="1"/>
</dbReference>
<dbReference type="EMBL" id="JAGTTL010000022">
    <property type="protein sequence ID" value="KAK6305381.1"/>
    <property type="molecule type" value="Genomic_DNA"/>
</dbReference>
<proteinExistence type="predicted"/>
<feature type="compositionally biased region" description="Acidic residues" evidence="1">
    <location>
        <begin position="142"/>
        <end position="152"/>
    </location>
</feature>
<comment type="caution">
    <text evidence="3">The sequence shown here is derived from an EMBL/GenBank/DDBJ whole genome shotgun (WGS) entry which is preliminary data.</text>
</comment>
<feature type="region of interest" description="Disordered" evidence="1">
    <location>
        <begin position="273"/>
        <end position="331"/>
    </location>
</feature>
<evidence type="ECO:0000313" key="3">
    <source>
        <dbReference type="EMBL" id="KAK6305381.1"/>
    </source>
</evidence>
<evidence type="ECO:0000256" key="1">
    <source>
        <dbReference type="SAM" id="MobiDB-lite"/>
    </source>
</evidence>
<feature type="compositionally biased region" description="Low complexity" evidence="1">
    <location>
        <begin position="496"/>
        <end position="505"/>
    </location>
</feature>
<evidence type="ECO:0000259" key="2">
    <source>
        <dbReference type="PROSITE" id="PS50826"/>
    </source>
</evidence>
<dbReference type="InterPro" id="IPR004012">
    <property type="entry name" value="Run_dom"/>
</dbReference>
<feature type="compositionally biased region" description="Low complexity" evidence="1">
    <location>
        <begin position="273"/>
        <end position="284"/>
    </location>
</feature>
<dbReference type="GO" id="GO:0031410">
    <property type="term" value="C:cytoplasmic vesicle"/>
    <property type="evidence" value="ECO:0007669"/>
    <property type="project" value="TreeGrafter"/>
</dbReference>
<feature type="compositionally biased region" description="Polar residues" evidence="1">
    <location>
        <begin position="1229"/>
        <end position="1241"/>
    </location>
</feature>
<feature type="compositionally biased region" description="Polar residues" evidence="1">
    <location>
        <begin position="507"/>
        <end position="518"/>
    </location>
</feature>
<name>A0AAN8LL10_9TELE</name>
<dbReference type="SUPFAM" id="SSF140741">
    <property type="entry name" value="RUN domain-like"/>
    <property type="match status" value="1"/>
</dbReference>
<dbReference type="AlphaFoldDB" id="A0AAN8LL10"/>
<dbReference type="Gene3D" id="1.20.58.900">
    <property type="match status" value="1"/>
</dbReference>
<feature type="region of interest" description="Disordered" evidence="1">
    <location>
        <begin position="750"/>
        <end position="786"/>
    </location>
</feature>
<accession>A0AAN8LL10</accession>
<dbReference type="InterPro" id="IPR037213">
    <property type="entry name" value="Run_dom_sf"/>
</dbReference>
<organism evidence="3 4">
    <name type="scientific">Coregonus suidteri</name>
    <dbReference type="NCBI Taxonomy" id="861788"/>
    <lineage>
        <taxon>Eukaryota</taxon>
        <taxon>Metazoa</taxon>
        <taxon>Chordata</taxon>
        <taxon>Craniata</taxon>
        <taxon>Vertebrata</taxon>
        <taxon>Euteleostomi</taxon>
        <taxon>Actinopterygii</taxon>
        <taxon>Neopterygii</taxon>
        <taxon>Teleostei</taxon>
        <taxon>Protacanthopterygii</taxon>
        <taxon>Salmoniformes</taxon>
        <taxon>Salmonidae</taxon>
        <taxon>Coregoninae</taxon>
        <taxon>Coregonus</taxon>
    </lineage>
</organism>
<feature type="compositionally biased region" description="Polar residues" evidence="1">
    <location>
        <begin position="304"/>
        <end position="324"/>
    </location>
</feature>
<feature type="compositionally biased region" description="Basic and acidic residues" evidence="1">
    <location>
        <begin position="428"/>
        <end position="439"/>
    </location>
</feature>
<feature type="region of interest" description="Disordered" evidence="1">
    <location>
        <begin position="496"/>
        <end position="530"/>
    </location>
</feature>